<dbReference type="RefSeq" id="WP_170919624.1">
    <property type="nucleotide sequence ID" value="NZ_FWEU01000004.1"/>
</dbReference>
<organism evidence="3 4">
    <name type="scientific">Stenotrophomonas indicatrix</name>
    <dbReference type="NCBI Taxonomy" id="2045451"/>
    <lineage>
        <taxon>Bacteria</taxon>
        <taxon>Pseudomonadati</taxon>
        <taxon>Pseudomonadota</taxon>
        <taxon>Gammaproteobacteria</taxon>
        <taxon>Lysobacterales</taxon>
        <taxon>Lysobacteraceae</taxon>
        <taxon>Stenotrophomonas</taxon>
    </lineage>
</organism>
<feature type="chain" id="PRO_5012574111" evidence="1">
    <location>
        <begin position="21"/>
        <end position="262"/>
    </location>
</feature>
<gene>
    <name evidence="3" type="ORF">SAMN04488690_3197</name>
</gene>
<dbReference type="PROSITE" id="PS50106">
    <property type="entry name" value="PDZ"/>
    <property type="match status" value="1"/>
</dbReference>
<accession>A0A1W1H1I3</accession>
<feature type="domain" description="PDZ" evidence="2">
    <location>
        <begin position="148"/>
        <end position="235"/>
    </location>
</feature>
<dbReference type="InterPro" id="IPR001478">
    <property type="entry name" value="PDZ"/>
</dbReference>
<dbReference type="EMBL" id="FWEU01000004">
    <property type="protein sequence ID" value="SLM25447.1"/>
    <property type="molecule type" value="Genomic_DNA"/>
</dbReference>
<proteinExistence type="predicted"/>
<dbReference type="SMART" id="SM00228">
    <property type="entry name" value="PDZ"/>
    <property type="match status" value="1"/>
</dbReference>
<dbReference type="InterPro" id="IPR036034">
    <property type="entry name" value="PDZ_sf"/>
</dbReference>
<keyword evidence="1" id="KW-0732">Signal</keyword>
<evidence type="ECO:0000313" key="4">
    <source>
        <dbReference type="Proteomes" id="UP000191133"/>
    </source>
</evidence>
<dbReference type="Gene3D" id="2.30.42.10">
    <property type="match status" value="1"/>
</dbReference>
<dbReference type="SUPFAM" id="SSF50156">
    <property type="entry name" value="PDZ domain-like"/>
    <property type="match status" value="1"/>
</dbReference>
<feature type="signal peptide" evidence="1">
    <location>
        <begin position="1"/>
        <end position="20"/>
    </location>
</feature>
<evidence type="ECO:0000259" key="2">
    <source>
        <dbReference type="PROSITE" id="PS50106"/>
    </source>
</evidence>
<name>A0A1W1H1I3_9GAMM</name>
<evidence type="ECO:0000256" key="1">
    <source>
        <dbReference type="SAM" id="SignalP"/>
    </source>
</evidence>
<dbReference type="AlphaFoldDB" id="A0A1W1H1I3"/>
<evidence type="ECO:0000313" key="3">
    <source>
        <dbReference type="EMBL" id="SLM25447.1"/>
    </source>
</evidence>
<dbReference type="Pfam" id="PF13180">
    <property type="entry name" value="PDZ_2"/>
    <property type="match status" value="1"/>
</dbReference>
<protein>
    <submittedName>
        <fullName evidence="3">PDZ domain-containing protein</fullName>
    </submittedName>
</protein>
<sequence>MSAKGLSLVLALVVSAHAWAGEEIDPSDLGRGFTGYELFDPGLVQLRQGPYVEGNHAIVIYTAAREAVDLAEGCPQVDPAAREAIEQAYQQMAASQHRYVSARQWTRLREALHGSYKQPPLRGVLECGAFAMQAPHFDERMAGRLLAHTEMSRSANGAVDERADALRPVLGLGMAGGTLVNHVLNGSNAERAGLKANDEVLSVQGTAVATTYGIEQVLRAYAPGDRIQLKVRRTVLDLATGASSQELDIALVLQSRAALLAR</sequence>
<dbReference type="Proteomes" id="UP000191133">
    <property type="component" value="Unassembled WGS sequence"/>
</dbReference>
<reference evidence="4" key="1">
    <citation type="submission" date="2016-10" db="EMBL/GenBank/DDBJ databases">
        <authorList>
            <person name="Varghese N."/>
        </authorList>
    </citation>
    <scope>NUCLEOTIDE SEQUENCE [LARGE SCALE GENOMIC DNA]</scope>
    <source>
        <strain evidence="4">92MFCol6.1</strain>
    </source>
</reference>